<evidence type="ECO:0000313" key="1">
    <source>
        <dbReference type="EMBL" id="ABB24477.1"/>
    </source>
</evidence>
<name>Q3B2F4_CHLL3</name>
<dbReference type="InterPro" id="IPR036567">
    <property type="entry name" value="RHF-like"/>
</dbReference>
<dbReference type="Proteomes" id="UP000002709">
    <property type="component" value="Chromosome"/>
</dbReference>
<dbReference type="HOGENOM" id="CLU_071472_5_2_10"/>
<dbReference type="eggNOG" id="COG1544">
    <property type="taxonomic scope" value="Bacteria"/>
</dbReference>
<gene>
    <name evidence="1" type="ordered locus">Plut_1623</name>
</gene>
<dbReference type="Pfam" id="PF02482">
    <property type="entry name" value="Ribosomal_S30AE"/>
    <property type="match status" value="1"/>
</dbReference>
<reference evidence="2" key="1">
    <citation type="submission" date="2005-08" db="EMBL/GenBank/DDBJ databases">
        <title>Complete sequence of Pelodictyon luteolum DSM 273.</title>
        <authorList>
            <consortium name="US DOE Joint Genome Institute"/>
            <person name="Copeland A."/>
            <person name="Lucas S."/>
            <person name="Lapidus A."/>
            <person name="Barry K."/>
            <person name="Detter J.C."/>
            <person name="Glavina T."/>
            <person name="Hammon N."/>
            <person name="Israni S."/>
            <person name="Pitluck S."/>
            <person name="Bryant D."/>
            <person name="Schmutz J."/>
            <person name="Larimer F."/>
            <person name="Land M."/>
            <person name="Kyrpides N."/>
            <person name="Ivanova N."/>
            <person name="Richardson P."/>
        </authorList>
    </citation>
    <scope>NUCLEOTIDE SEQUENCE [LARGE SCALE GENOMIC DNA]</scope>
    <source>
        <strain evidence="2">DSM 273 / BCRC 81028 / 2530</strain>
    </source>
</reference>
<sequence length="130" mass="14958">MVRRFPAPALFLHSFHPYILREVVMTKETGSDMPTIKVTLRHSNNHNAIEEYARSAVQSLTKLYPAILTCHVILDHQKNDFEKNKNAEITLHVPQHDFIAKESGTAYELCIDACVDALGRQLQKYKEKMH</sequence>
<dbReference type="CDD" id="cd00552">
    <property type="entry name" value="RaiA"/>
    <property type="match status" value="1"/>
</dbReference>
<evidence type="ECO:0000313" key="2">
    <source>
        <dbReference type="Proteomes" id="UP000002709"/>
    </source>
</evidence>
<evidence type="ECO:0008006" key="3">
    <source>
        <dbReference type="Google" id="ProtNLM"/>
    </source>
</evidence>
<accession>Q3B2F4</accession>
<dbReference type="EMBL" id="CP000096">
    <property type="protein sequence ID" value="ABB24477.1"/>
    <property type="molecule type" value="Genomic_DNA"/>
</dbReference>
<organism evidence="1 2">
    <name type="scientific">Chlorobium luteolum (strain DSM 273 / BCRC 81028 / 2530)</name>
    <name type="common">Pelodictyon luteolum</name>
    <dbReference type="NCBI Taxonomy" id="319225"/>
    <lineage>
        <taxon>Bacteria</taxon>
        <taxon>Pseudomonadati</taxon>
        <taxon>Chlorobiota</taxon>
        <taxon>Chlorobiia</taxon>
        <taxon>Chlorobiales</taxon>
        <taxon>Chlorobiaceae</taxon>
        <taxon>Chlorobium/Pelodictyon group</taxon>
        <taxon>Pelodictyon</taxon>
    </lineage>
</organism>
<dbReference type="AlphaFoldDB" id="Q3B2F4"/>
<dbReference type="KEGG" id="plt:Plut_1623"/>
<dbReference type="STRING" id="319225.Plut_1623"/>
<keyword evidence="2" id="KW-1185">Reference proteome</keyword>
<dbReference type="Gene3D" id="3.30.160.100">
    <property type="entry name" value="Ribosome hibernation promotion factor-like"/>
    <property type="match status" value="1"/>
</dbReference>
<dbReference type="SUPFAM" id="SSF69754">
    <property type="entry name" value="Ribosome binding protein Y (YfiA homologue)"/>
    <property type="match status" value="1"/>
</dbReference>
<proteinExistence type="predicted"/>
<protein>
    <recommendedName>
        <fullName evidence="3">Ribosome-associated translation inhibitor RaiA</fullName>
    </recommendedName>
</protein>
<dbReference type="InterPro" id="IPR003489">
    <property type="entry name" value="RHF/RaiA"/>
</dbReference>